<keyword evidence="4 9" id="KW-0175">Coiled coil</keyword>
<protein>
    <recommendedName>
        <fullName evidence="8">Kinesin-like protein</fullName>
    </recommendedName>
</protein>
<dbReference type="CDD" id="cd00106">
    <property type="entry name" value="KISc"/>
    <property type="match status" value="1"/>
</dbReference>
<dbReference type="Gene3D" id="3.40.850.10">
    <property type="entry name" value="Kinesin motor domain"/>
    <property type="match status" value="1"/>
</dbReference>
<keyword evidence="5 7" id="KW-0505">Motor protein</keyword>
<keyword evidence="2 7" id="KW-0547">Nucleotide-binding</keyword>
<dbReference type="PROSITE" id="PS50067">
    <property type="entry name" value="KINESIN_MOTOR_2"/>
    <property type="match status" value="1"/>
</dbReference>
<dbReference type="PANTHER" id="PTHR37739:SF8">
    <property type="entry name" value="KINESIN-LIKE PROTEIN KIN-12D"/>
    <property type="match status" value="1"/>
</dbReference>
<organism evidence="12 13">
    <name type="scientific">Acrobeloides nanus</name>
    <dbReference type="NCBI Taxonomy" id="290746"/>
    <lineage>
        <taxon>Eukaryota</taxon>
        <taxon>Metazoa</taxon>
        <taxon>Ecdysozoa</taxon>
        <taxon>Nematoda</taxon>
        <taxon>Chromadorea</taxon>
        <taxon>Rhabditida</taxon>
        <taxon>Tylenchina</taxon>
        <taxon>Cephalobomorpha</taxon>
        <taxon>Cephaloboidea</taxon>
        <taxon>Cephalobidae</taxon>
        <taxon>Acrobeloides</taxon>
    </lineage>
</organism>
<keyword evidence="12" id="KW-1185">Reference proteome</keyword>
<dbReference type="InterPro" id="IPR001752">
    <property type="entry name" value="Kinesin_motor_dom"/>
</dbReference>
<dbReference type="PRINTS" id="PR00380">
    <property type="entry name" value="KINESINHEAVY"/>
</dbReference>
<evidence type="ECO:0000256" key="8">
    <source>
        <dbReference type="RuleBase" id="RU000394"/>
    </source>
</evidence>
<evidence type="ECO:0000256" key="10">
    <source>
        <dbReference type="SAM" id="MobiDB-lite"/>
    </source>
</evidence>
<evidence type="ECO:0000256" key="9">
    <source>
        <dbReference type="SAM" id="Coils"/>
    </source>
</evidence>
<dbReference type="PROSITE" id="PS00411">
    <property type="entry name" value="KINESIN_MOTOR_1"/>
    <property type="match status" value="1"/>
</dbReference>
<accession>A0A914BUT2</accession>
<keyword evidence="1 8" id="KW-0493">Microtubule</keyword>
<evidence type="ECO:0000256" key="7">
    <source>
        <dbReference type="PROSITE-ProRule" id="PRU00283"/>
    </source>
</evidence>
<evidence type="ECO:0000259" key="11">
    <source>
        <dbReference type="PROSITE" id="PS50067"/>
    </source>
</evidence>
<dbReference type="AlphaFoldDB" id="A0A914BUT2"/>
<dbReference type="GO" id="GO:0005874">
    <property type="term" value="C:microtubule"/>
    <property type="evidence" value="ECO:0007669"/>
    <property type="project" value="UniProtKB-KW"/>
</dbReference>
<feature type="binding site" evidence="7">
    <location>
        <begin position="35"/>
        <end position="42"/>
    </location>
    <ligand>
        <name>ATP</name>
        <dbReference type="ChEBI" id="CHEBI:30616"/>
    </ligand>
</feature>
<dbReference type="GO" id="GO:0003777">
    <property type="term" value="F:microtubule motor activity"/>
    <property type="evidence" value="ECO:0007669"/>
    <property type="project" value="InterPro"/>
</dbReference>
<dbReference type="InterPro" id="IPR044986">
    <property type="entry name" value="KIF15/KIN-12"/>
</dbReference>
<dbReference type="InterPro" id="IPR019821">
    <property type="entry name" value="Kinesin_motor_CS"/>
</dbReference>
<dbReference type="WBParaSite" id="ACRNAN_Path_1038.g3980.t1">
    <property type="protein sequence ID" value="ACRNAN_Path_1038.g3980.t1"/>
    <property type="gene ID" value="ACRNAN_Path_1038.g3980"/>
</dbReference>
<evidence type="ECO:0000256" key="3">
    <source>
        <dbReference type="ARBA" id="ARBA00022840"/>
    </source>
</evidence>
<dbReference type="SMART" id="SM00129">
    <property type="entry name" value="KISc"/>
    <property type="match status" value="1"/>
</dbReference>
<feature type="compositionally biased region" description="Polar residues" evidence="10">
    <location>
        <begin position="463"/>
        <end position="475"/>
    </location>
</feature>
<proteinExistence type="inferred from homology"/>
<evidence type="ECO:0000256" key="6">
    <source>
        <dbReference type="ARBA" id="ARBA00034488"/>
    </source>
</evidence>
<dbReference type="Pfam" id="PF00225">
    <property type="entry name" value="Kinesin"/>
    <property type="match status" value="1"/>
</dbReference>
<dbReference type="SUPFAM" id="SSF52540">
    <property type="entry name" value="P-loop containing nucleoside triphosphate hydrolases"/>
    <property type="match status" value="1"/>
</dbReference>
<evidence type="ECO:0000256" key="5">
    <source>
        <dbReference type="ARBA" id="ARBA00023175"/>
    </source>
</evidence>
<feature type="domain" description="Kinesin motor" evidence="11">
    <location>
        <begin position="1"/>
        <end position="284"/>
    </location>
</feature>
<dbReference type="GO" id="GO:0005524">
    <property type="term" value="F:ATP binding"/>
    <property type="evidence" value="ECO:0007669"/>
    <property type="project" value="UniProtKB-UniRule"/>
</dbReference>
<dbReference type="Proteomes" id="UP000887540">
    <property type="component" value="Unplaced"/>
</dbReference>
<dbReference type="InterPro" id="IPR036961">
    <property type="entry name" value="Kinesin_motor_dom_sf"/>
</dbReference>
<evidence type="ECO:0000256" key="4">
    <source>
        <dbReference type="ARBA" id="ARBA00023054"/>
    </source>
</evidence>
<evidence type="ECO:0000313" key="12">
    <source>
        <dbReference type="Proteomes" id="UP000887540"/>
    </source>
</evidence>
<name>A0A914BUT2_9BILA</name>
<feature type="coiled-coil region" evidence="9">
    <location>
        <begin position="315"/>
        <end position="370"/>
    </location>
</feature>
<comment type="similarity">
    <text evidence="6">Belongs to the TRAFAC class myosin-kinesin ATPase superfamily. Kinesin family. KIN-12 subfamily.</text>
</comment>
<keyword evidence="3 7" id="KW-0067">ATP-binding</keyword>
<dbReference type="PANTHER" id="PTHR37739">
    <property type="entry name" value="KINESIN-LIKE PROTEIN KIN-12D"/>
    <property type="match status" value="1"/>
</dbReference>
<dbReference type="GO" id="GO:0007018">
    <property type="term" value="P:microtubule-based movement"/>
    <property type="evidence" value="ECO:0007669"/>
    <property type="project" value="InterPro"/>
</dbReference>
<feature type="region of interest" description="Disordered" evidence="10">
    <location>
        <begin position="463"/>
        <end position="482"/>
    </location>
</feature>
<sequence>MVVYLIADEKLFTTIGKHIVEAFVEGYNSTIFAYGQTGSGKTYTMLGPDSDATNFGALFENRGLIPRCVEYLFELLEQKEEHVKYTLKCSFVELYNEAFYDLLDLKSNRLKLRSPNSQSAFVEGAIEKSTTSVKQILDTIQTGWSNRRIAETAMNREGSRSHAIFIINFESSEPFKNGVNKKSSKLHLIDLAGSERQKSSKAEGERLKEACHINSSLFNLGRVLRLIGGKPPFVSYRDTLLTQLLKDALGGNSRTAVIVNVHPNHKFFEETHSTLKFAKELKKVKNKAKINQEFFCELENLTRTYETRDQDVEIHKSDNLRIKELEEENGILQRKLQEHRDAISQLLKLNSELEEKLEGIEKAKKNNANDPPQSSKITHELTFPSFETEILKEQLLELVNAFSSTKYELEGDLQSMRADLETTRQELGLLKSTKAETLVLDVDTKPKTLESGLDALEIEQESARSSRIVGNQNPPIHNRNDHLNRSTRLKHDEFSSRRRNGLFSSLILRP</sequence>
<evidence type="ECO:0000313" key="13">
    <source>
        <dbReference type="WBParaSite" id="ACRNAN_Path_1038.g3980.t1"/>
    </source>
</evidence>
<dbReference type="GO" id="GO:0008017">
    <property type="term" value="F:microtubule binding"/>
    <property type="evidence" value="ECO:0007669"/>
    <property type="project" value="InterPro"/>
</dbReference>
<dbReference type="InterPro" id="IPR027417">
    <property type="entry name" value="P-loop_NTPase"/>
</dbReference>
<evidence type="ECO:0000256" key="1">
    <source>
        <dbReference type="ARBA" id="ARBA00022701"/>
    </source>
</evidence>
<evidence type="ECO:0000256" key="2">
    <source>
        <dbReference type="ARBA" id="ARBA00022741"/>
    </source>
</evidence>
<reference evidence="13" key="1">
    <citation type="submission" date="2022-11" db="UniProtKB">
        <authorList>
            <consortium name="WormBaseParasite"/>
        </authorList>
    </citation>
    <scope>IDENTIFICATION</scope>
</reference>